<accession>A0A9X6S6B3</accession>
<organism evidence="1 2">
    <name type="scientific">Ligilactobacillus salivarius</name>
    <dbReference type="NCBI Taxonomy" id="1624"/>
    <lineage>
        <taxon>Bacteria</taxon>
        <taxon>Bacillati</taxon>
        <taxon>Bacillota</taxon>
        <taxon>Bacilli</taxon>
        <taxon>Lactobacillales</taxon>
        <taxon>Lactobacillaceae</taxon>
        <taxon>Ligilactobacillus</taxon>
    </lineage>
</organism>
<evidence type="ECO:0000313" key="1">
    <source>
        <dbReference type="EMBL" id="PAY49238.1"/>
    </source>
</evidence>
<name>A0A9X6S6B3_9LACO</name>
<dbReference type="Proteomes" id="UP000218139">
    <property type="component" value="Unassembled WGS sequence"/>
</dbReference>
<dbReference type="AlphaFoldDB" id="A0A9X6S6B3"/>
<evidence type="ECO:0000313" key="2">
    <source>
        <dbReference type="Proteomes" id="UP000218139"/>
    </source>
</evidence>
<comment type="caution">
    <text evidence="1">The sequence shown here is derived from an EMBL/GenBank/DDBJ whole genome shotgun (WGS) entry which is preliminary data.</text>
</comment>
<gene>
    <name evidence="1" type="ORF">A8C52_04665</name>
</gene>
<dbReference type="RefSeq" id="WP_095759422.1">
    <property type="nucleotide sequence ID" value="NZ_LXZO01000044.1"/>
</dbReference>
<proteinExistence type="predicted"/>
<reference evidence="1 2" key="1">
    <citation type="submission" date="2016-05" db="EMBL/GenBank/DDBJ databases">
        <authorList>
            <person name="Lee J.-Y."/>
            <person name="Kim E.B."/>
            <person name="Choi Y.-J."/>
        </authorList>
    </citation>
    <scope>NUCLEOTIDE SEQUENCE [LARGE SCALE GENOMIC DNA]</scope>
    <source>
        <strain evidence="1 2">KLA006</strain>
    </source>
</reference>
<protein>
    <submittedName>
        <fullName evidence="1">Uncharacterized protein</fullName>
    </submittedName>
</protein>
<sequence length="125" mass="14274">MGTTKDFKIKTIYPVILDTVEFKFNNLHDDKVEAETQYMLSTDEKDASNIRIIEETTIRGESDLDNFIKVRTIVIFETTNDDPDFSIDSMSDNLKEKIFSPTHSLTQKIISQLTAPSLGQPLEIE</sequence>
<dbReference type="EMBL" id="LXZO01000044">
    <property type="protein sequence ID" value="PAY49238.1"/>
    <property type="molecule type" value="Genomic_DNA"/>
</dbReference>